<feature type="signal peptide" evidence="1">
    <location>
        <begin position="1"/>
        <end position="27"/>
    </location>
</feature>
<reference evidence="2 3" key="1">
    <citation type="journal article" date="2012" name="J. Bacteriol.">
        <title>Genome Sequence of the Protease-Producing Bacterium Rheinheimera nanhaiensis E407-8T, Isolated from Deep-Sea Sediment of the South China Sea.</title>
        <authorList>
            <person name="Zhang X.-Y."/>
            <person name="Zhang Y.-J."/>
            <person name="Qin Q.-L."/>
            <person name="Xie B.-B."/>
            <person name="Chen X.-L."/>
            <person name="Zhou B.-C."/>
            <person name="Zhang Y.-Z."/>
        </authorList>
    </citation>
    <scope>NUCLEOTIDE SEQUENCE [LARGE SCALE GENOMIC DNA]</scope>
    <source>
        <strain evidence="2 3">E407-8</strain>
    </source>
</reference>
<evidence type="ECO:0000313" key="2">
    <source>
        <dbReference type="EMBL" id="GAB58170.1"/>
    </source>
</evidence>
<dbReference type="OrthoDB" id="9889462at2"/>
<evidence type="ECO:0000313" key="3">
    <source>
        <dbReference type="Proteomes" id="UP000004374"/>
    </source>
</evidence>
<evidence type="ECO:0008006" key="4">
    <source>
        <dbReference type="Google" id="ProtNLM"/>
    </source>
</evidence>
<accession>I1DVU2</accession>
<feature type="chain" id="PRO_5003638717" description="IPT/TIG domain-containing protein" evidence="1">
    <location>
        <begin position="28"/>
        <end position="117"/>
    </location>
</feature>
<proteinExistence type="predicted"/>
<sequence>MENLVSIRGLGTLSLYLLCCLSFGALAGAKAVLSGPSHAAAGDIVTLQGQHFSAGESYSIKTIMGKKSSQQLVTADESGSLSFQLVTGSAGQYQLQVRDSKKRLVATTAVLVRPAGD</sequence>
<comment type="caution">
    <text evidence="2">The sequence shown here is derived from an EMBL/GenBank/DDBJ whole genome shotgun (WGS) entry which is preliminary data.</text>
</comment>
<dbReference type="AlphaFoldDB" id="I1DVU2"/>
<keyword evidence="1" id="KW-0732">Signal</keyword>
<dbReference type="Proteomes" id="UP000004374">
    <property type="component" value="Unassembled WGS sequence"/>
</dbReference>
<dbReference type="RefSeq" id="WP_008219615.1">
    <property type="nucleotide sequence ID" value="NZ_BAFK01000005.1"/>
</dbReference>
<keyword evidence="3" id="KW-1185">Reference proteome</keyword>
<gene>
    <name evidence="2" type="ORF">RNAN_1141</name>
</gene>
<name>I1DVU2_9GAMM</name>
<evidence type="ECO:0000256" key="1">
    <source>
        <dbReference type="SAM" id="SignalP"/>
    </source>
</evidence>
<dbReference type="EMBL" id="BAFK01000005">
    <property type="protein sequence ID" value="GAB58170.1"/>
    <property type="molecule type" value="Genomic_DNA"/>
</dbReference>
<protein>
    <recommendedName>
        <fullName evidence="4">IPT/TIG domain-containing protein</fullName>
    </recommendedName>
</protein>
<dbReference type="STRING" id="562729.RNAN_1141"/>
<organism evidence="2 3">
    <name type="scientific">Rheinheimera nanhaiensis E407-8</name>
    <dbReference type="NCBI Taxonomy" id="562729"/>
    <lineage>
        <taxon>Bacteria</taxon>
        <taxon>Pseudomonadati</taxon>
        <taxon>Pseudomonadota</taxon>
        <taxon>Gammaproteobacteria</taxon>
        <taxon>Chromatiales</taxon>
        <taxon>Chromatiaceae</taxon>
        <taxon>Rheinheimera</taxon>
    </lineage>
</organism>